<dbReference type="InterPro" id="IPR046781">
    <property type="entry name" value="Phage_ORF5"/>
</dbReference>
<reference evidence="2" key="1">
    <citation type="submission" date="2024-03" db="EMBL/GenBank/DDBJ databases">
        <title>Diverse circular DNA viruses in blood, oral, and fecal samples of captive lemurs.</title>
        <authorList>
            <person name="Paietta E.N."/>
            <person name="Kraberger S."/>
            <person name="Lund M.C."/>
            <person name="Custer J.M."/>
            <person name="Vargas K.M."/>
            <person name="Ehmke E.E."/>
            <person name="Yoder A.D."/>
            <person name="Varsani A."/>
        </authorList>
    </citation>
    <scope>NUCLEOTIDE SEQUENCE</scope>
    <source>
        <strain evidence="1">Duke_24FS_74</strain>
        <strain evidence="2">Duke_28FS_77</strain>
    </source>
</reference>
<protein>
    <submittedName>
        <fullName evidence="2">Nonstructural protein</fullName>
    </submittedName>
</protein>
<evidence type="ECO:0000313" key="1">
    <source>
        <dbReference type="EMBL" id="XCD05366.1"/>
    </source>
</evidence>
<accession>A0AAU8B6E5</accession>
<evidence type="ECO:0000313" key="2">
    <source>
        <dbReference type="EMBL" id="XCD07814.1"/>
    </source>
</evidence>
<organism evidence="2">
    <name type="scientific">Dulem virus 192</name>
    <dbReference type="NCBI Taxonomy" id="3145669"/>
    <lineage>
        <taxon>Viruses</taxon>
        <taxon>Monodnaviria</taxon>
        <taxon>Sangervirae</taxon>
        <taxon>Phixviricota</taxon>
        <taxon>Malgrandaviricetes</taxon>
        <taxon>Petitvirales</taxon>
        <taxon>Microviridae</taxon>
        <taxon>Microvirus</taxon>
    </lineage>
</organism>
<name>A0AAU8B6E5_9VIRU</name>
<dbReference type="EMBL" id="PP511550">
    <property type="protein sequence ID" value="XCD05366.1"/>
    <property type="molecule type" value="Genomic_DNA"/>
</dbReference>
<dbReference type="EMBL" id="PP511814">
    <property type="protein sequence ID" value="XCD07814.1"/>
    <property type="molecule type" value="Genomic_DNA"/>
</dbReference>
<proteinExistence type="predicted"/>
<sequence length="86" mass="9181">MIYGVYSIYDAAAEVFTAPTIDISDASAVRAFQQAVANSGSVMNFKPEDFALYQIGTFDVETGALQEMVPPSRLVVGSDGSIQKVI</sequence>
<dbReference type="Pfam" id="PF20577">
    <property type="entry name" value="Phage_ORF5"/>
    <property type="match status" value="1"/>
</dbReference>